<dbReference type="SUPFAM" id="SSF52047">
    <property type="entry name" value="RNI-like"/>
    <property type="match status" value="2"/>
</dbReference>
<dbReference type="InterPro" id="IPR032675">
    <property type="entry name" value="LRR_dom_sf"/>
</dbReference>
<feature type="transmembrane region" description="Helical" evidence="7">
    <location>
        <begin position="95"/>
        <end position="115"/>
    </location>
</feature>
<evidence type="ECO:0000256" key="2">
    <source>
        <dbReference type="ARBA" id="ARBA00022692"/>
    </source>
</evidence>
<feature type="transmembrane region" description="Helical" evidence="7">
    <location>
        <begin position="135"/>
        <end position="158"/>
    </location>
</feature>
<evidence type="ECO:0000256" key="6">
    <source>
        <dbReference type="ARBA" id="ARBA00023180"/>
    </source>
</evidence>
<proteinExistence type="predicted"/>
<evidence type="ECO:0000256" key="7">
    <source>
        <dbReference type="SAM" id="Phobius"/>
    </source>
</evidence>
<evidence type="ECO:0000256" key="5">
    <source>
        <dbReference type="ARBA" id="ARBA00023136"/>
    </source>
</evidence>
<dbReference type="OrthoDB" id="221449at2"/>
<dbReference type="RefSeq" id="WP_146582406.1">
    <property type="nucleotide sequence ID" value="NZ_SJPM01000026.1"/>
</dbReference>
<evidence type="ECO:0008006" key="10">
    <source>
        <dbReference type="Google" id="ProtNLM"/>
    </source>
</evidence>
<keyword evidence="3" id="KW-0732">Signal</keyword>
<keyword evidence="5 7" id="KW-0472">Membrane</keyword>
<dbReference type="Gene3D" id="3.80.10.10">
    <property type="entry name" value="Ribonuclease Inhibitor"/>
    <property type="match status" value="3"/>
</dbReference>
<evidence type="ECO:0000256" key="1">
    <source>
        <dbReference type="ARBA" id="ARBA00004370"/>
    </source>
</evidence>
<comment type="subcellular location">
    <subcellularLocation>
        <location evidence="1">Membrane</location>
    </subcellularLocation>
</comment>
<feature type="transmembrane region" description="Helical" evidence="7">
    <location>
        <begin position="12"/>
        <end position="30"/>
    </location>
</feature>
<evidence type="ECO:0000256" key="3">
    <source>
        <dbReference type="ARBA" id="ARBA00022729"/>
    </source>
</evidence>
<dbReference type="InterPro" id="IPR046956">
    <property type="entry name" value="RLP23-like"/>
</dbReference>
<evidence type="ECO:0000313" key="9">
    <source>
        <dbReference type="Proteomes" id="UP000316213"/>
    </source>
</evidence>
<name>A0A5C5ZKR0_9BACT</name>
<accession>A0A5C5ZKR0</accession>
<dbReference type="Proteomes" id="UP000316213">
    <property type="component" value="Unassembled WGS sequence"/>
</dbReference>
<gene>
    <name evidence="8" type="ORF">Pla100_59150</name>
</gene>
<comment type="caution">
    <text evidence="8">The sequence shown here is derived from an EMBL/GenBank/DDBJ whole genome shotgun (WGS) entry which is preliminary data.</text>
</comment>
<dbReference type="AlphaFoldDB" id="A0A5C5ZKR0"/>
<keyword evidence="2 7" id="KW-0812">Transmembrane</keyword>
<dbReference type="GO" id="GO:0016020">
    <property type="term" value="C:membrane"/>
    <property type="evidence" value="ECO:0007669"/>
    <property type="project" value="UniProtKB-SubCell"/>
</dbReference>
<dbReference type="PANTHER" id="PTHR48063:SF94">
    <property type="match status" value="1"/>
</dbReference>
<dbReference type="PANTHER" id="PTHR48063">
    <property type="entry name" value="LRR RECEPTOR-LIKE KINASE"/>
    <property type="match status" value="1"/>
</dbReference>
<evidence type="ECO:0000313" key="8">
    <source>
        <dbReference type="EMBL" id="TWT87820.1"/>
    </source>
</evidence>
<sequence length="920" mass="103794">METSVESRRLIVCCAVFAAAVGAVILMLNVPTQIVRIHSRELGSSMISHEFYAASMSTPIEKAGWPMTYRIRFLSSDGTYAPEAQTPAQTLYFSWFRLVVNGLFGLVAMGFVAWFTRTRHCHIHRSANPNQIRRLYDFATASCCFAVPAIIFLVSAAASKRHCDFAKRLVVFGQCTLAAEVPSWMAGRIPKALSEKFMRITDVGLVGPDNAILEELAFVDTLRSVRIHRADLNANNLLFLSRSKTISNLAISYCRFDSLAIDRISSMNQLRWLSLHGCPLDNDDLNSLNSLTCLEGADLSRTGIRLSEFVQPGWANSIRHLRLSRPASNNSDRLKVVGWTKLTELSVQDFEQQLNDETLTLELADCPSLTSLHLDRWQKHALIATNLPLFRSIYEPVEFVLGGQANQSLPSMTRWQKLELSNLASLSLLECQAGDLESIRLSGMPQLRSISLGSNQVNQREQESREGVLKEGANADRCGKIFVNAISQLDSINEVRIKDVRLDRDDIKNLCRIPYLHELHCVNTQLSESDLAELETKESLQLLDLGELPISQQRLTNLVKLPQLKTIRANLSQVEELQIVRDKRIESLETRPLRHLRTLELTDLPRYCGGVVIQNQVERLHLNSVPLLRELIIECPWPNDYSLEGVDGLLRFAAGGTNLRDSLIDQLAKCRELDQLSLAYPQISRDKLKRIGAMKQLTSLEVPGCLIDDEVVSTWNELTRLRRVCFDDTAIGADTIRWLSTQESLRSVSLNHLRLDENAQAAIASLIQISDLSLVQTEWSDEAFAQFLPSRSIEILNLSETRISGAKLDAIARSNTLRYCVFNDCGLSPTEIRRLLDEQPRLHIEINNKQELPLQLWATSVVDRIHDASTSDRWSHRFGQQYRSTIQSVDHHLDSEIPQFDSQLVGRPFSLALFRKQPSI</sequence>
<keyword evidence="4 7" id="KW-1133">Transmembrane helix</keyword>
<protein>
    <recommendedName>
        <fullName evidence="10">Leucine Rich repeats (2 copies)</fullName>
    </recommendedName>
</protein>
<organism evidence="8 9">
    <name type="scientific">Neorhodopirellula pilleata</name>
    <dbReference type="NCBI Taxonomy" id="2714738"/>
    <lineage>
        <taxon>Bacteria</taxon>
        <taxon>Pseudomonadati</taxon>
        <taxon>Planctomycetota</taxon>
        <taxon>Planctomycetia</taxon>
        <taxon>Pirellulales</taxon>
        <taxon>Pirellulaceae</taxon>
        <taxon>Neorhodopirellula</taxon>
    </lineage>
</organism>
<dbReference type="EMBL" id="SJPM01000026">
    <property type="protein sequence ID" value="TWT87820.1"/>
    <property type="molecule type" value="Genomic_DNA"/>
</dbReference>
<evidence type="ECO:0000256" key="4">
    <source>
        <dbReference type="ARBA" id="ARBA00022989"/>
    </source>
</evidence>
<keyword evidence="9" id="KW-1185">Reference proteome</keyword>
<reference evidence="8 9" key="1">
    <citation type="submission" date="2019-02" db="EMBL/GenBank/DDBJ databases">
        <title>Deep-cultivation of Planctomycetes and their phenomic and genomic characterization uncovers novel biology.</title>
        <authorList>
            <person name="Wiegand S."/>
            <person name="Jogler M."/>
            <person name="Boedeker C."/>
            <person name="Pinto D."/>
            <person name="Vollmers J."/>
            <person name="Rivas-Marin E."/>
            <person name="Kohn T."/>
            <person name="Peeters S.H."/>
            <person name="Heuer A."/>
            <person name="Rast P."/>
            <person name="Oberbeckmann S."/>
            <person name="Bunk B."/>
            <person name="Jeske O."/>
            <person name="Meyerdierks A."/>
            <person name="Storesund J.E."/>
            <person name="Kallscheuer N."/>
            <person name="Luecker S."/>
            <person name="Lage O.M."/>
            <person name="Pohl T."/>
            <person name="Merkel B.J."/>
            <person name="Hornburger P."/>
            <person name="Mueller R.-W."/>
            <person name="Bruemmer F."/>
            <person name="Labrenz M."/>
            <person name="Spormann A.M."/>
            <person name="Op Den Camp H."/>
            <person name="Overmann J."/>
            <person name="Amann R."/>
            <person name="Jetten M.S.M."/>
            <person name="Mascher T."/>
            <person name="Medema M.H."/>
            <person name="Devos D.P."/>
            <person name="Kaster A.-K."/>
            <person name="Ovreas L."/>
            <person name="Rohde M."/>
            <person name="Galperin M.Y."/>
            <person name="Jogler C."/>
        </authorList>
    </citation>
    <scope>NUCLEOTIDE SEQUENCE [LARGE SCALE GENOMIC DNA]</scope>
    <source>
        <strain evidence="8 9">Pla100</strain>
    </source>
</reference>
<keyword evidence="6" id="KW-0325">Glycoprotein</keyword>